<proteinExistence type="predicted"/>
<dbReference type="AlphaFoldDB" id="A0A7J7JEZ1"/>
<evidence type="ECO:0000259" key="1">
    <source>
        <dbReference type="Pfam" id="PF20500"/>
    </source>
</evidence>
<evidence type="ECO:0000313" key="3">
    <source>
        <dbReference type="Proteomes" id="UP000593567"/>
    </source>
</evidence>
<sequence>MNRSRAPETAIISGCFLSLGYLLGPFDRSGYPEQVNTIFTCLAKGIDSSIKTTRYDIPKSALELMAKHGEQFRNHLLQNYEILYTRLREFTLMNNPEVKKIAMSATETFLRQVGAELADPWDDSLTEERQRNIFGFFLKDFVTLMKSTSSNLHSVSQAIRSFGYFAAAFKKFQGEGEVRDMLTILLEKCIQVCTTEDETADSKAAFLPSFLQSLANIVKQIDMIDDGISESLTGIFSLTLNAYPTLAGTIHQSCTSAIIQFVYTICSMTQKPVRLLSDLVYQVLLRTCMHDPVIEGESLSTLSEDGNKKISYKDYTQLWADLLSPRKYTAAIGITGVSSLENVVYGEMVKGLFRICDKLDLSTSSASVEKLKEGGENVAGTAINEPNKIKDYQILINLSDFAKVVLQEVKTENFNDWAFTYCHAIIKHSSKNPTVSSFYKLLTVAMVICTNNNYFELSAATDSDDMDILSESSAATLMTHQLVSKYQKKVVTCMKQYKDDLLISCLSFLFSLPVSIIKSNLDTTSEALQMGLSLGLSYPPLIRQCVNTLRLLIDCLEKHELVEKLELLLPYFDKFLQSSSQAENEHVDEIPRKVLKINNV</sequence>
<organism evidence="2 3">
    <name type="scientific">Bugula neritina</name>
    <name type="common">Brown bryozoan</name>
    <name type="synonym">Sertularia neritina</name>
    <dbReference type="NCBI Taxonomy" id="10212"/>
    <lineage>
        <taxon>Eukaryota</taxon>
        <taxon>Metazoa</taxon>
        <taxon>Spiralia</taxon>
        <taxon>Lophotrochozoa</taxon>
        <taxon>Bryozoa</taxon>
        <taxon>Gymnolaemata</taxon>
        <taxon>Cheilostomatida</taxon>
        <taxon>Flustrina</taxon>
        <taxon>Buguloidea</taxon>
        <taxon>Bugulidae</taxon>
        <taxon>Bugula</taxon>
    </lineage>
</organism>
<reference evidence="2" key="1">
    <citation type="submission" date="2020-06" db="EMBL/GenBank/DDBJ databases">
        <title>Draft genome of Bugula neritina, a colonial animal packing powerful symbionts and potential medicines.</title>
        <authorList>
            <person name="Rayko M."/>
        </authorList>
    </citation>
    <scope>NUCLEOTIDE SEQUENCE [LARGE SCALE GENOMIC DNA]</scope>
    <source>
        <strain evidence="2">Kwan_BN1</strain>
    </source>
</reference>
<dbReference type="Proteomes" id="UP000593567">
    <property type="component" value="Unassembled WGS sequence"/>
</dbReference>
<dbReference type="OrthoDB" id="431717at2759"/>
<dbReference type="SUPFAM" id="SSF48371">
    <property type="entry name" value="ARM repeat"/>
    <property type="match status" value="1"/>
</dbReference>
<accession>A0A7J7JEZ1</accession>
<protein>
    <submittedName>
        <fullName evidence="2">PRKDC</fullName>
    </submittedName>
</protein>
<feature type="domain" description="DNA-PKcs N-terminal" evidence="1">
    <location>
        <begin position="4"/>
        <end position="585"/>
    </location>
</feature>
<evidence type="ECO:0000313" key="2">
    <source>
        <dbReference type="EMBL" id="KAF6024800.1"/>
    </source>
</evidence>
<gene>
    <name evidence="2" type="ORF">EB796_016893</name>
</gene>
<dbReference type="Pfam" id="PF20500">
    <property type="entry name" value="DNA-PKcs_N"/>
    <property type="match status" value="1"/>
</dbReference>
<dbReference type="EMBL" id="VXIV02002531">
    <property type="protein sequence ID" value="KAF6024800.1"/>
    <property type="molecule type" value="Genomic_DNA"/>
</dbReference>
<dbReference type="InterPro" id="IPR016024">
    <property type="entry name" value="ARM-type_fold"/>
</dbReference>
<dbReference type="InterPro" id="IPR046804">
    <property type="entry name" value="DNA-PKcs_N"/>
</dbReference>
<name>A0A7J7JEZ1_BUGNE</name>
<comment type="caution">
    <text evidence="2">The sequence shown here is derived from an EMBL/GenBank/DDBJ whole genome shotgun (WGS) entry which is preliminary data.</text>
</comment>
<keyword evidence="3" id="KW-1185">Reference proteome</keyword>